<comment type="function">
    <text evidence="9">Catalyzes the reduction of all-trans-retinal to all-trans-retinol in the presence of NADPH.</text>
</comment>
<evidence type="ECO:0000256" key="11">
    <source>
        <dbReference type="ARBA" id="ARBA00082544"/>
    </source>
</evidence>
<keyword evidence="5" id="KW-1133">Transmembrane helix</keyword>
<evidence type="ECO:0000256" key="6">
    <source>
        <dbReference type="ARBA" id="ARBA00023002"/>
    </source>
</evidence>
<protein>
    <recommendedName>
        <fullName evidence="10">Short-chain dehydrogenase/reductase 3</fullName>
    </recommendedName>
    <alternativeName>
        <fullName evidence="11">Retinal short-chain dehydrogenase/reductase 1</fullName>
    </alternativeName>
</protein>
<evidence type="ECO:0000256" key="7">
    <source>
        <dbReference type="ARBA" id="ARBA00023098"/>
    </source>
</evidence>
<evidence type="ECO:0000313" key="13">
    <source>
        <dbReference type="EMBL" id="CAE7195852.1"/>
    </source>
</evidence>
<dbReference type="PRINTS" id="PR00081">
    <property type="entry name" value="GDHRDH"/>
</dbReference>
<keyword evidence="8" id="KW-0472">Membrane</keyword>
<evidence type="ECO:0000256" key="3">
    <source>
        <dbReference type="ARBA" id="ARBA00022692"/>
    </source>
</evidence>
<evidence type="ECO:0000256" key="1">
    <source>
        <dbReference type="ARBA" id="ARBA00004141"/>
    </source>
</evidence>
<dbReference type="GO" id="GO:0016020">
    <property type="term" value="C:membrane"/>
    <property type="evidence" value="ECO:0007669"/>
    <property type="project" value="UniProtKB-SubCell"/>
</dbReference>
<dbReference type="InterPro" id="IPR002347">
    <property type="entry name" value="SDR_fam"/>
</dbReference>
<dbReference type="PANTHER" id="PTHR24322:SF736">
    <property type="entry name" value="RETINOL DEHYDROGENASE 10"/>
    <property type="match status" value="1"/>
</dbReference>
<comment type="similarity">
    <text evidence="2 12">Belongs to the short-chain dehydrogenases/reductases (SDR) family.</text>
</comment>
<evidence type="ECO:0000256" key="2">
    <source>
        <dbReference type="ARBA" id="ARBA00006484"/>
    </source>
</evidence>
<dbReference type="PRINTS" id="PR00080">
    <property type="entry name" value="SDRFAMILY"/>
</dbReference>
<dbReference type="Proteomes" id="UP000472372">
    <property type="component" value="Chromosome 7"/>
</dbReference>
<evidence type="ECO:0000256" key="4">
    <source>
        <dbReference type="ARBA" id="ARBA00022857"/>
    </source>
</evidence>
<proteinExistence type="inferred from homology"/>
<dbReference type="GO" id="GO:0052650">
    <property type="term" value="F:all-trans-retinol dehydrogenase (NADP+) activity"/>
    <property type="evidence" value="ECO:0007669"/>
    <property type="project" value="UniProtKB-ARBA"/>
</dbReference>
<name>A0A6S6W8F6_9PLEO</name>
<dbReference type="Pfam" id="PF00106">
    <property type="entry name" value="adh_short"/>
    <property type="match status" value="1"/>
</dbReference>
<evidence type="ECO:0000256" key="5">
    <source>
        <dbReference type="ARBA" id="ARBA00022989"/>
    </source>
</evidence>
<keyword evidence="6" id="KW-0560">Oxidoreductase</keyword>
<evidence type="ECO:0000313" key="14">
    <source>
        <dbReference type="Proteomes" id="UP000472372"/>
    </source>
</evidence>
<dbReference type="FunFam" id="3.40.50.720:FF:000131">
    <property type="entry name" value="Short-chain dehydrogenase/reductase 3"/>
    <property type="match status" value="1"/>
</dbReference>
<evidence type="ECO:0000256" key="8">
    <source>
        <dbReference type="ARBA" id="ARBA00023136"/>
    </source>
</evidence>
<organism evidence="13 14">
    <name type="scientific">Pyrenophora teres f. teres</name>
    <dbReference type="NCBI Taxonomy" id="97479"/>
    <lineage>
        <taxon>Eukaryota</taxon>
        <taxon>Fungi</taxon>
        <taxon>Dikarya</taxon>
        <taxon>Ascomycota</taxon>
        <taxon>Pezizomycotina</taxon>
        <taxon>Dothideomycetes</taxon>
        <taxon>Pleosporomycetidae</taxon>
        <taxon>Pleosporales</taxon>
        <taxon>Pleosporineae</taxon>
        <taxon>Pleosporaceae</taxon>
        <taxon>Pyrenophora</taxon>
    </lineage>
</organism>
<accession>A0A6S6W8F6</accession>
<gene>
    <name evidence="13" type="ORF">PTTW11_08224</name>
</gene>
<keyword evidence="3" id="KW-0812">Transmembrane</keyword>
<evidence type="ECO:0000256" key="12">
    <source>
        <dbReference type="RuleBase" id="RU000363"/>
    </source>
</evidence>
<reference evidence="13" key="1">
    <citation type="submission" date="2021-02" db="EMBL/GenBank/DDBJ databases">
        <authorList>
            <person name="Syme A R."/>
            <person name="Syme A R."/>
            <person name="Moolhuijzen P."/>
        </authorList>
    </citation>
    <scope>NUCLEOTIDE SEQUENCE</scope>
    <source>
        <strain evidence="13">W1-1</strain>
    </source>
</reference>
<dbReference type="InterPro" id="IPR036291">
    <property type="entry name" value="NAD(P)-bd_dom_sf"/>
</dbReference>
<dbReference type="Gene3D" id="3.40.50.720">
    <property type="entry name" value="NAD(P)-binding Rossmann-like Domain"/>
    <property type="match status" value="1"/>
</dbReference>
<dbReference type="AlphaFoldDB" id="A0A6S6W8F6"/>
<keyword evidence="4" id="KW-0521">NADP</keyword>
<dbReference type="SUPFAM" id="SSF51735">
    <property type="entry name" value="NAD(P)-binding Rossmann-fold domains"/>
    <property type="match status" value="1"/>
</dbReference>
<keyword evidence="7" id="KW-0443">Lipid metabolism</keyword>
<sequence length="361" mass="38931">MSGLVKRVLSLVTTSAGHVAFNPVVTAALLWVLTKGPSQLRSQLTSRIAALRDPRRYAQVVTTLKWCLAFGTIRVVNKQMNHVALNAGRIRSQRASWNWGQEVAVITGGCSGIGELVVARLVHKGVKVAVLDIQQLPPSLQGCKAHADVKLFTCDITNPSAVYSAAEKVKATFGAATILINNAGILAPHTILTTSDDHLRKIFDVNVLSNWYTTKAFLPDMLRNNKGHIVTVASLASFISVAGMVDYTATKAAILSFHEGLNQELKLHYNSPNVLTTSIHPNWVRTPLLGPLEPALRSQGSEIIEPAAVADTIVDRIVSCTGGQICLPNSAGKASLLRGLPNWIQESVRSEPSKLIFNSVK</sequence>
<dbReference type="CDD" id="cd05339">
    <property type="entry name" value="17beta-HSDXI-like_SDR_c"/>
    <property type="match status" value="1"/>
</dbReference>
<comment type="subcellular location">
    <subcellularLocation>
        <location evidence="1">Membrane</location>
        <topology evidence="1">Multi-pass membrane protein</topology>
    </subcellularLocation>
</comment>
<dbReference type="PANTHER" id="PTHR24322">
    <property type="entry name" value="PKSB"/>
    <property type="match status" value="1"/>
</dbReference>
<dbReference type="EMBL" id="HG992983">
    <property type="protein sequence ID" value="CAE7195852.1"/>
    <property type="molecule type" value="Genomic_DNA"/>
</dbReference>
<evidence type="ECO:0000256" key="9">
    <source>
        <dbReference type="ARBA" id="ARBA00059620"/>
    </source>
</evidence>
<evidence type="ECO:0000256" key="10">
    <source>
        <dbReference type="ARBA" id="ARBA00068717"/>
    </source>
</evidence>